<keyword evidence="1" id="KW-0472">Membrane</keyword>
<keyword evidence="1" id="KW-0812">Transmembrane</keyword>
<evidence type="ECO:0000256" key="1">
    <source>
        <dbReference type="SAM" id="Phobius"/>
    </source>
</evidence>
<evidence type="ECO:0000313" key="3">
    <source>
        <dbReference type="Proteomes" id="UP000291084"/>
    </source>
</evidence>
<dbReference type="Proteomes" id="UP000291084">
    <property type="component" value="Chromosome 3"/>
</dbReference>
<proteinExistence type="predicted"/>
<organism evidence="2 3">
    <name type="scientific">Vigna angularis var. angularis</name>
    <dbReference type="NCBI Taxonomy" id="157739"/>
    <lineage>
        <taxon>Eukaryota</taxon>
        <taxon>Viridiplantae</taxon>
        <taxon>Streptophyta</taxon>
        <taxon>Embryophyta</taxon>
        <taxon>Tracheophyta</taxon>
        <taxon>Spermatophyta</taxon>
        <taxon>Magnoliopsida</taxon>
        <taxon>eudicotyledons</taxon>
        <taxon>Gunneridae</taxon>
        <taxon>Pentapetalae</taxon>
        <taxon>rosids</taxon>
        <taxon>fabids</taxon>
        <taxon>Fabales</taxon>
        <taxon>Fabaceae</taxon>
        <taxon>Papilionoideae</taxon>
        <taxon>50 kb inversion clade</taxon>
        <taxon>NPAAA clade</taxon>
        <taxon>indigoferoid/millettioid clade</taxon>
        <taxon>Phaseoleae</taxon>
        <taxon>Vigna</taxon>
    </lineage>
</organism>
<dbReference type="EMBL" id="AP015036">
    <property type="protein sequence ID" value="BAT82594.1"/>
    <property type="molecule type" value="Genomic_DNA"/>
</dbReference>
<accession>A0A0S3RPS7</accession>
<dbReference type="AlphaFoldDB" id="A0A0S3RPS7"/>
<feature type="transmembrane region" description="Helical" evidence="1">
    <location>
        <begin position="24"/>
        <end position="41"/>
    </location>
</feature>
<protein>
    <submittedName>
        <fullName evidence="2">Uncharacterized protein</fullName>
    </submittedName>
</protein>
<gene>
    <name evidence="2" type="primary">Vigan.03G263400</name>
    <name evidence="2" type="ORF">VIGAN_03263400</name>
</gene>
<sequence length="101" mass="11499">MFQNIMQDIVCLTMFVNPPVSSVLNLYVIVSYSTTSLVLVLKENKNQKSNYFESNSSTHQRASLGDQKTCPGSYLFLARLCQHFQSFDVVVYIDNPIQRAL</sequence>
<keyword evidence="1" id="KW-1133">Transmembrane helix</keyword>
<evidence type="ECO:0000313" key="2">
    <source>
        <dbReference type="EMBL" id="BAT82594.1"/>
    </source>
</evidence>
<name>A0A0S3RPS7_PHAAN</name>
<reference evidence="2 3" key="1">
    <citation type="journal article" date="2015" name="Sci. Rep.">
        <title>The power of single molecule real-time sequencing technology in the de novo assembly of a eukaryotic genome.</title>
        <authorList>
            <person name="Sakai H."/>
            <person name="Naito K."/>
            <person name="Ogiso-Tanaka E."/>
            <person name="Takahashi Y."/>
            <person name="Iseki K."/>
            <person name="Muto C."/>
            <person name="Satou K."/>
            <person name="Teruya K."/>
            <person name="Shiroma A."/>
            <person name="Shimoji M."/>
            <person name="Hirano T."/>
            <person name="Itoh T."/>
            <person name="Kaga A."/>
            <person name="Tomooka N."/>
        </authorList>
    </citation>
    <scope>NUCLEOTIDE SEQUENCE [LARGE SCALE GENOMIC DNA]</scope>
    <source>
        <strain evidence="3">cv. Shumari</strain>
    </source>
</reference>
<keyword evidence="3" id="KW-1185">Reference proteome</keyword>